<accession>A0A2R8BW05</accession>
<keyword evidence="1" id="KW-1133">Transmembrane helix</keyword>
<keyword evidence="3" id="KW-1185">Reference proteome</keyword>
<evidence type="ECO:0000256" key="1">
    <source>
        <dbReference type="SAM" id="Phobius"/>
    </source>
</evidence>
<dbReference type="AlphaFoldDB" id="A0A2R8BW05"/>
<proteinExistence type="predicted"/>
<evidence type="ECO:0000313" key="2">
    <source>
        <dbReference type="EMBL" id="SPJ24313.1"/>
    </source>
</evidence>
<dbReference type="EMBL" id="ONZF01000004">
    <property type="protein sequence ID" value="SPJ24313.1"/>
    <property type="molecule type" value="Genomic_DNA"/>
</dbReference>
<feature type="transmembrane region" description="Helical" evidence="1">
    <location>
        <begin position="30"/>
        <end position="52"/>
    </location>
</feature>
<gene>
    <name evidence="2" type="ORF">PAA8504_02141</name>
</gene>
<name>A0A2R8BW05_9RHOB</name>
<protein>
    <submittedName>
        <fullName evidence="2">Uncharacterized protein</fullName>
    </submittedName>
</protein>
<keyword evidence="1" id="KW-0812">Transmembrane</keyword>
<dbReference type="Proteomes" id="UP000244912">
    <property type="component" value="Unassembled WGS sequence"/>
</dbReference>
<evidence type="ECO:0000313" key="3">
    <source>
        <dbReference type="Proteomes" id="UP000244912"/>
    </source>
</evidence>
<dbReference type="RefSeq" id="WP_181375782.1">
    <property type="nucleotide sequence ID" value="NZ_ONZF01000004.1"/>
</dbReference>
<sequence length="53" mass="6066">MMSLSKMFLWPGTKFCEYFSLDPQSEAGLMLRWVVNAMFYTAIGLIVVWTIAA</sequence>
<organism evidence="2 3">
    <name type="scientific">Palleronia abyssalis</name>
    <dbReference type="NCBI Taxonomy" id="1501240"/>
    <lineage>
        <taxon>Bacteria</taxon>
        <taxon>Pseudomonadati</taxon>
        <taxon>Pseudomonadota</taxon>
        <taxon>Alphaproteobacteria</taxon>
        <taxon>Rhodobacterales</taxon>
        <taxon>Roseobacteraceae</taxon>
        <taxon>Palleronia</taxon>
    </lineage>
</organism>
<reference evidence="2 3" key="1">
    <citation type="submission" date="2018-03" db="EMBL/GenBank/DDBJ databases">
        <authorList>
            <person name="Keele B.F."/>
        </authorList>
    </citation>
    <scope>NUCLEOTIDE SEQUENCE [LARGE SCALE GENOMIC DNA]</scope>
    <source>
        <strain evidence="2 3">CECT 8504</strain>
    </source>
</reference>
<keyword evidence="1" id="KW-0472">Membrane</keyword>